<feature type="chain" id="PRO_5034520692" evidence="1">
    <location>
        <begin position="25"/>
        <end position="113"/>
    </location>
</feature>
<dbReference type="OrthoDB" id="10358502at2759"/>
<sequence length="113" mass="12928">MMYTRLHILLLLGLAAFAFAFACAAPLPAPRIPGVTLRAIHPSQPLRTRFRDTERRSWHNLASKFPGFDWAMGRRKRAPRAELDVFLMRSLEDSAIASVDQREPRRPRVALHP</sequence>
<name>A0A8H6ZL29_PLEOS</name>
<dbReference type="EMBL" id="JACETU010000010">
    <property type="protein sequence ID" value="KAF7419519.1"/>
    <property type="molecule type" value="Genomic_DNA"/>
</dbReference>
<evidence type="ECO:0000256" key="1">
    <source>
        <dbReference type="SAM" id="SignalP"/>
    </source>
</evidence>
<accession>A0A8H6ZL29</accession>
<dbReference type="AlphaFoldDB" id="A0A8H6ZL29"/>
<proteinExistence type="predicted"/>
<reference evidence="2" key="1">
    <citation type="submission" date="2019-07" db="EMBL/GenBank/DDBJ databases">
        <authorList>
            <person name="Palmer J.M."/>
        </authorList>
    </citation>
    <scope>NUCLEOTIDE SEQUENCE</scope>
    <source>
        <strain evidence="2">PC9</strain>
    </source>
</reference>
<feature type="signal peptide" evidence="1">
    <location>
        <begin position="1"/>
        <end position="24"/>
    </location>
</feature>
<dbReference type="GeneID" id="59371951"/>
<keyword evidence="3" id="KW-1185">Reference proteome</keyword>
<keyword evidence="1" id="KW-0732">Signal</keyword>
<dbReference type="VEuPathDB" id="FungiDB:PC9H_002110"/>
<comment type="caution">
    <text evidence="2">The sequence shown here is derived from an EMBL/GenBank/DDBJ whole genome shotgun (WGS) entry which is preliminary data.</text>
</comment>
<dbReference type="PROSITE" id="PS51257">
    <property type="entry name" value="PROKAR_LIPOPROTEIN"/>
    <property type="match status" value="1"/>
</dbReference>
<dbReference type="RefSeq" id="XP_036626373.1">
    <property type="nucleotide sequence ID" value="XM_036771752.1"/>
</dbReference>
<evidence type="ECO:0000313" key="3">
    <source>
        <dbReference type="Proteomes" id="UP000623687"/>
    </source>
</evidence>
<organism evidence="2 3">
    <name type="scientific">Pleurotus ostreatus</name>
    <name type="common">Oyster mushroom</name>
    <name type="synonym">White-rot fungus</name>
    <dbReference type="NCBI Taxonomy" id="5322"/>
    <lineage>
        <taxon>Eukaryota</taxon>
        <taxon>Fungi</taxon>
        <taxon>Dikarya</taxon>
        <taxon>Basidiomycota</taxon>
        <taxon>Agaricomycotina</taxon>
        <taxon>Agaricomycetes</taxon>
        <taxon>Agaricomycetidae</taxon>
        <taxon>Agaricales</taxon>
        <taxon>Pleurotineae</taxon>
        <taxon>Pleurotaceae</taxon>
        <taxon>Pleurotus</taxon>
    </lineage>
</organism>
<protein>
    <submittedName>
        <fullName evidence="2">Uncharacterized protein</fullName>
    </submittedName>
</protein>
<gene>
    <name evidence="2" type="ORF">PC9H_002110</name>
</gene>
<dbReference type="Proteomes" id="UP000623687">
    <property type="component" value="Unassembled WGS sequence"/>
</dbReference>
<evidence type="ECO:0000313" key="2">
    <source>
        <dbReference type="EMBL" id="KAF7419519.1"/>
    </source>
</evidence>